<proteinExistence type="predicted"/>
<reference evidence="1" key="1">
    <citation type="submission" date="2014-11" db="EMBL/GenBank/DDBJ databases">
        <authorList>
            <person name="Amaro Gonzalez C."/>
        </authorList>
    </citation>
    <scope>NUCLEOTIDE SEQUENCE</scope>
</reference>
<accession>A0A0E9S4R9</accession>
<protein>
    <submittedName>
        <fullName evidence="1">Uncharacterized protein</fullName>
    </submittedName>
</protein>
<dbReference type="AlphaFoldDB" id="A0A0E9S4R9"/>
<evidence type="ECO:0000313" key="1">
    <source>
        <dbReference type="EMBL" id="JAH36217.1"/>
    </source>
</evidence>
<dbReference type="EMBL" id="GBXM01072360">
    <property type="protein sequence ID" value="JAH36217.1"/>
    <property type="molecule type" value="Transcribed_RNA"/>
</dbReference>
<reference evidence="1" key="2">
    <citation type="journal article" date="2015" name="Fish Shellfish Immunol.">
        <title>Early steps in the European eel (Anguilla anguilla)-Vibrio vulnificus interaction in the gills: Role of the RtxA13 toxin.</title>
        <authorList>
            <person name="Callol A."/>
            <person name="Pajuelo D."/>
            <person name="Ebbesson L."/>
            <person name="Teles M."/>
            <person name="MacKenzie S."/>
            <person name="Amaro C."/>
        </authorList>
    </citation>
    <scope>NUCLEOTIDE SEQUENCE</scope>
</reference>
<organism evidence="1">
    <name type="scientific">Anguilla anguilla</name>
    <name type="common">European freshwater eel</name>
    <name type="synonym">Muraena anguilla</name>
    <dbReference type="NCBI Taxonomy" id="7936"/>
    <lineage>
        <taxon>Eukaryota</taxon>
        <taxon>Metazoa</taxon>
        <taxon>Chordata</taxon>
        <taxon>Craniata</taxon>
        <taxon>Vertebrata</taxon>
        <taxon>Euteleostomi</taxon>
        <taxon>Actinopterygii</taxon>
        <taxon>Neopterygii</taxon>
        <taxon>Teleostei</taxon>
        <taxon>Anguilliformes</taxon>
        <taxon>Anguillidae</taxon>
        <taxon>Anguilla</taxon>
    </lineage>
</organism>
<sequence>MVSNFDLILKTIVTQSKSHL</sequence>
<name>A0A0E9S4R9_ANGAN</name>